<keyword evidence="1" id="KW-0863">Zinc-finger</keyword>
<gene>
    <name evidence="4" type="ORF">JKP88DRAFT_251909</name>
</gene>
<name>A0A835ZGI4_9STRA</name>
<evidence type="ECO:0000313" key="5">
    <source>
        <dbReference type="Proteomes" id="UP000664859"/>
    </source>
</evidence>
<dbReference type="Proteomes" id="UP000664859">
    <property type="component" value="Unassembled WGS sequence"/>
</dbReference>
<dbReference type="PROSITE" id="PS50158">
    <property type="entry name" value="ZF_CCHC"/>
    <property type="match status" value="1"/>
</dbReference>
<dbReference type="GO" id="GO:0003676">
    <property type="term" value="F:nucleic acid binding"/>
    <property type="evidence" value="ECO:0007669"/>
    <property type="project" value="InterPro"/>
</dbReference>
<comment type="caution">
    <text evidence="4">The sequence shown here is derived from an EMBL/GenBank/DDBJ whole genome shotgun (WGS) entry which is preliminary data.</text>
</comment>
<protein>
    <recommendedName>
        <fullName evidence="3">CCHC-type domain-containing protein</fullName>
    </recommendedName>
</protein>
<keyword evidence="5" id="KW-1185">Reference proteome</keyword>
<evidence type="ECO:0000313" key="4">
    <source>
        <dbReference type="EMBL" id="KAG5190880.1"/>
    </source>
</evidence>
<accession>A0A835ZGI4</accession>
<dbReference type="GO" id="GO:0008270">
    <property type="term" value="F:zinc ion binding"/>
    <property type="evidence" value="ECO:0007669"/>
    <property type="project" value="UniProtKB-KW"/>
</dbReference>
<organism evidence="4 5">
    <name type="scientific">Tribonema minus</name>
    <dbReference type="NCBI Taxonomy" id="303371"/>
    <lineage>
        <taxon>Eukaryota</taxon>
        <taxon>Sar</taxon>
        <taxon>Stramenopiles</taxon>
        <taxon>Ochrophyta</taxon>
        <taxon>PX clade</taxon>
        <taxon>Xanthophyceae</taxon>
        <taxon>Tribonematales</taxon>
        <taxon>Tribonemataceae</taxon>
        <taxon>Tribonema</taxon>
    </lineage>
</organism>
<reference evidence="4" key="1">
    <citation type="submission" date="2021-02" db="EMBL/GenBank/DDBJ databases">
        <title>First Annotated Genome of the Yellow-green Alga Tribonema minus.</title>
        <authorList>
            <person name="Mahan K.M."/>
        </authorList>
    </citation>
    <scope>NUCLEOTIDE SEQUENCE</scope>
    <source>
        <strain evidence="4">UTEX B ZZ1240</strain>
    </source>
</reference>
<feature type="compositionally biased region" description="Basic residues" evidence="2">
    <location>
        <begin position="479"/>
        <end position="492"/>
    </location>
</feature>
<dbReference type="AlphaFoldDB" id="A0A835ZGI4"/>
<feature type="compositionally biased region" description="Gly residues" evidence="2">
    <location>
        <begin position="28"/>
        <end position="46"/>
    </location>
</feature>
<dbReference type="InterPro" id="IPR001878">
    <property type="entry name" value="Znf_CCHC"/>
</dbReference>
<keyword evidence="1" id="KW-0479">Metal-binding</keyword>
<proteinExistence type="predicted"/>
<evidence type="ECO:0000256" key="1">
    <source>
        <dbReference type="PROSITE-ProRule" id="PRU00047"/>
    </source>
</evidence>
<feature type="compositionally biased region" description="Low complexity" evidence="2">
    <location>
        <begin position="47"/>
        <end position="59"/>
    </location>
</feature>
<feature type="region of interest" description="Disordered" evidence="2">
    <location>
        <begin position="1"/>
        <end position="95"/>
    </location>
</feature>
<keyword evidence="1" id="KW-0862">Zinc</keyword>
<feature type="compositionally biased region" description="Low complexity" evidence="2">
    <location>
        <begin position="67"/>
        <end position="76"/>
    </location>
</feature>
<dbReference type="EMBL" id="JAFCMP010000026">
    <property type="protein sequence ID" value="KAG5190880.1"/>
    <property type="molecule type" value="Genomic_DNA"/>
</dbReference>
<feature type="domain" description="CCHC-type" evidence="3">
    <location>
        <begin position="401"/>
        <end position="416"/>
    </location>
</feature>
<evidence type="ECO:0000259" key="3">
    <source>
        <dbReference type="PROSITE" id="PS50158"/>
    </source>
</evidence>
<sequence length="492" mass="53281">MLAYSLASRNGDDDEESVRSAASRRPGGKGAGGAGGGAGGSGGHGSSSGRDSTIVSSSRDSSDHKSAPPAQAAPAEADADELPGRQPSLPRDGWFDTRGIALTKVQVDIQMSHIPQITLDGLSMAPLVTIQQILPDLIREKANAQRQRQRPMWPTLRNSADYGSNWFAPTLRAVIERLATSGGDNHRTKTLRGQLPGWLRQGKEMAAEADPVLLDWIFERLAKHLELRRPGELAADLVRWVVKPGLALRDFVYEFAQASSAVLSADPHHDNFVLLALLEVCRHQYPSTNSAWRAISLNPRAHTTDELLDILRGEAEHAVHDAIARKDGLAVYPANLRSYTDGTMGAGGGATTTPAAKPQQTAAQKEAARKQHLSEKQDRQISYMVFAIQTFGTGPPASRCCFNCGNDGHSFARCDQPYNAANWDAAVEKLPWVQKFRPTGQEDYRRLCARAIERAASGEAGKSAQQVYESQQREGGGRGGRRGGRGRGRSRN</sequence>
<evidence type="ECO:0000256" key="2">
    <source>
        <dbReference type="SAM" id="MobiDB-lite"/>
    </source>
</evidence>
<feature type="region of interest" description="Disordered" evidence="2">
    <location>
        <begin position="456"/>
        <end position="492"/>
    </location>
</feature>